<gene>
    <name evidence="6" type="primary">prmA</name>
    <name evidence="7" type="ORF">ISALK_05420</name>
</gene>
<dbReference type="EC" id="2.1.1.-" evidence="6"/>
<evidence type="ECO:0000256" key="3">
    <source>
        <dbReference type="ARBA" id="ARBA00022603"/>
    </source>
</evidence>
<dbReference type="SUPFAM" id="SSF53335">
    <property type="entry name" value="S-adenosyl-L-methionine-dependent methyltransferases"/>
    <property type="match status" value="1"/>
</dbReference>
<comment type="catalytic activity">
    <reaction evidence="6">
        <text>L-lysyl-[protein] + 3 S-adenosyl-L-methionine = N(6),N(6),N(6)-trimethyl-L-lysyl-[protein] + 3 S-adenosyl-L-homocysteine + 3 H(+)</text>
        <dbReference type="Rhea" id="RHEA:54192"/>
        <dbReference type="Rhea" id="RHEA-COMP:9752"/>
        <dbReference type="Rhea" id="RHEA-COMP:13826"/>
        <dbReference type="ChEBI" id="CHEBI:15378"/>
        <dbReference type="ChEBI" id="CHEBI:29969"/>
        <dbReference type="ChEBI" id="CHEBI:57856"/>
        <dbReference type="ChEBI" id="CHEBI:59789"/>
        <dbReference type="ChEBI" id="CHEBI:61961"/>
    </reaction>
</comment>
<proteinExistence type="inferred from homology"/>
<evidence type="ECO:0000313" key="7">
    <source>
        <dbReference type="EMBL" id="NBG87934.1"/>
    </source>
</evidence>
<dbReference type="PIRSF" id="PIRSF000401">
    <property type="entry name" value="RPL11_MTase"/>
    <property type="match status" value="1"/>
</dbReference>
<dbReference type="RefSeq" id="WP_160719935.1">
    <property type="nucleotide sequence ID" value="NZ_SUMG01000004.1"/>
</dbReference>
<reference evidence="7 8" key="1">
    <citation type="submission" date="2019-04" db="EMBL/GenBank/DDBJ databases">
        <title>Isachenkonia alkalipeptolytica gen. nov. sp. nov. a new anaerobic, alkiliphilic organothrophic bacterium capable to reduce synthesized ferrihydrite isolated from a soda lake.</title>
        <authorList>
            <person name="Toshchakov S.V."/>
            <person name="Zavarzina D.G."/>
            <person name="Zhilina T.N."/>
            <person name="Kostrikina N.A."/>
            <person name="Kublanov I.V."/>
        </authorList>
    </citation>
    <scope>NUCLEOTIDE SEQUENCE [LARGE SCALE GENOMIC DNA]</scope>
    <source>
        <strain evidence="7 8">Z-1701</strain>
    </source>
</reference>
<comment type="similarity">
    <text evidence="1 6">Belongs to the methyltransferase superfamily. PrmA family.</text>
</comment>
<feature type="binding site" evidence="6">
    <location>
        <position position="205"/>
    </location>
    <ligand>
        <name>S-adenosyl-L-methionine</name>
        <dbReference type="ChEBI" id="CHEBI:59789"/>
    </ligand>
</feature>
<keyword evidence="5 6" id="KW-0949">S-adenosyl-L-methionine</keyword>
<feature type="binding site" evidence="6">
    <location>
        <position position="183"/>
    </location>
    <ligand>
        <name>S-adenosyl-L-methionine</name>
        <dbReference type="ChEBI" id="CHEBI:59789"/>
    </ligand>
</feature>
<dbReference type="InterPro" id="IPR050078">
    <property type="entry name" value="Ribosomal_L11_MeTrfase_PrmA"/>
</dbReference>
<dbReference type="Gene3D" id="3.40.50.150">
    <property type="entry name" value="Vaccinia Virus protein VP39"/>
    <property type="match status" value="1"/>
</dbReference>
<comment type="function">
    <text evidence="6">Methylates ribosomal protein L11.</text>
</comment>
<evidence type="ECO:0000256" key="5">
    <source>
        <dbReference type="ARBA" id="ARBA00022691"/>
    </source>
</evidence>
<evidence type="ECO:0000313" key="8">
    <source>
        <dbReference type="Proteomes" id="UP000449710"/>
    </source>
</evidence>
<dbReference type="InterPro" id="IPR004498">
    <property type="entry name" value="Ribosomal_PrmA_MeTrfase"/>
</dbReference>
<name>A0AA43XKE2_9CLOT</name>
<dbReference type="NCBIfam" id="TIGR00406">
    <property type="entry name" value="prmA"/>
    <property type="match status" value="1"/>
</dbReference>
<keyword evidence="7" id="KW-0687">Ribonucleoprotein</keyword>
<organism evidence="7 8">
    <name type="scientific">Isachenkonia alkalipeptolytica</name>
    <dbReference type="NCBI Taxonomy" id="2565777"/>
    <lineage>
        <taxon>Bacteria</taxon>
        <taxon>Bacillati</taxon>
        <taxon>Bacillota</taxon>
        <taxon>Clostridia</taxon>
        <taxon>Eubacteriales</taxon>
        <taxon>Clostridiaceae</taxon>
        <taxon>Isachenkonia</taxon>
    </lineage>
</organism>
<dbReference type="Pfam" id="PF06325">
    <property type="entry name" value="PrmA"/>
    <property type="match status" value="1"/>
</dbReference>
<dbReference type="GO" id="GO:0032259">
    <property type="term" value="P:methylation"/>
    <property type="evidence" value="ECO:0007669"/>
    <property type="project" value="UniProtKB-KW"/>
</dbReference>
<evidence type="ECO:0000256" key="1">
    <source>
        <dbReference type="ARBA" id="ARBA00009741"/>
    </source>
</evidence>
<dbReference type="Proteomes" id="UP000449710">
    <property type="component" value="Unassembled WGS sequence"/>
</dbReference>
<dbReference type="InterPro" id="IPR029063">
    <property type="entry name" value="SAM-dependent_MTases_sf"/>
</dbReference>
<dbReference type="HAMAP" id="MF_00735">
    <property type="entry name" value="Methyltr_PrmA"/>
    <property type="match status" value="1"/>
</dbReference>
<keyword evidence="7" id="KW-0689">Ribosomal protein</keyword>
<keyword evidence="4 6" id="KW-0808">Transferase</keyword>
<dbReference type="PANTHER" id="PTHR43648:SF1">
    <property type="entry name" value="ELECTRON TRANSFER FLAVOPROTEIN BETA SUBUNIT LYSINE METHYLTRANSFERASE"/>
    <property type="match status" value="1"/>
</dbReference>
<feature type="binding site" evidence="6">
    <location>
        <position position="162"/>
    </location>
    <ligand>
        <name>S-adenosyl-L-methionine</name>
        <dbReference type="ChEBI" id="CHEBI:59789"/>
    </ligand>
</feature>
<comment type="caution">
    <text evidence="7">The sequence shown here is derived from an EMBL/GenBank/DDBJ whole genome shotgun (WGS) entry which is preliminary data.</text>
</comment>
<sequence length="314" mass="35037">MEWMELSIKTTTEATEAVANILYDAGVKGLVIEDPKDFDFINQDQRSWDYVDEELYTFDYEGALIKGYLPKTEGVADEIQLIKHSIAYLPHYGLDIGEGTVEAKEVKDEDWSNTWKQYYKPTRIGKNIIIKPEWEDYDKKPEDLIIEMNPGMAFGTGTHETTTMCAAALEEVVTKEDLVFDIGCGSGILGIAAAKLGAKKVIAVDLDEVAVGVARENVNKNQVKGQVSVYHGNLMDNIDEKGDVILVNIIADVIITMAPDFQQYLKPSGTLIASGIILEKIEPVKKALKAHNIEVYRTIEKGEWAALYGRLRED</sequence>
<dbReference type="EMBL" id="SUMG01000004">
    <property type="protein sequence ID" value="NBG87934.1"/>
    <property type="molecule type" value="Genomic_DNA"/>
</dbReference>
<dbReference type="CDD" id="cd02440">
    <property type="entry name" value="AdoMet_MTases"/>
    <property type="match status" value="1"/>
</dbReference>
<evidence type="ECO:0000256" key="4">
    <source>
        <dbReference type="ARBA" id="ARBA00022679"/>
    </source>
</evidence>
<dbReference type="PANTHER" id="PTHR43648">
    <property type="entry name" value="ELECTRON TRANSFER FLAVOPROTEIN BETA SUBUNIT LYSINE METHYLTRANSFERASE"/>
    <property type="match status" value="1"/>
</dbReference>
<keyword evidence="3 6" id="KW-0489">Methyltransferase</keyword>
<dbReference type="GO" id="GO:0008276">
    <property type="term" value="F:protein methyltransferase activity"/>
    <property type="evidence" value="ECO:0007669"/>
    <property type="project" value="UniProtKB-UniRule"/>
</dbReference>
<feature type="binding site" evidence="6">
    <location>
        <position position="248"/>
    </location>
    <ligand>
        <name>S-adenosyl-L-methionine</name>
        <dbReference type="ChEBI" id="CHEBI:59789"/>
    </ligand>
</feature>
<protein>
    <recommendedName>
        <fullName evidence="6">Ribosomal protein L11 methyltransferase</fullName>
        <shortName evidence="6">L11 Mtase</shortName>
        <ecNumber evidence="6">2.1.1.-</ecNumber>
    </recommendedName>
</protein>
<accession>A0AA43XKE2</accession>
<evidence type="ECO:0000256" key="6">
    <source>
        <dbReference type="HAMAP-Rule" id="MF_00735"/>
    </source>
</evidence>
<keyword evidence="8" id="KW-1185">Reference proteome</keyword>
<keyword evidence="2 6" id="KW-0963">Cytoplasm</keyword>
<evidence type="ECO:0000256" key="2">
    <source>
        <dbReference type="ARBA" id="ARBA00022490"/>
    </source>
</evidence>
<dbReference type="GO" id="GO:0005840">
    <property type="term" value="C:ribosome"/>
    <property type="evidence" value="ECO:0007669"/>
    <property type="project" value="UniProtKB-KW"/>
</dbReference>
<comment type="subcellular location">
    <subcellularLocation>
        <location evidence="6">Cytoplasm</location>
    </subcellularLocation>
</comment>
<dbReference type="GO" id="GO:0005737">
    <property type="term" value="C:cytoplasm"/>
    <property type="evidence" value="ECO:0007669"/>
    <property type="project" value="UniProtKB-SubCell"/>
</dbReference>
<dbReference type="AlphaFoldDB" id="A0AA43XKE2"/>